<feature type="compositionally biased region" description="Low complexity" evidence="4">
    <location>
        <begin position="150"/>
        <end position="167"/>
    </location>
</feature>
<dbReference type="InterPro" id="IPR000014">
    <property type="entry name" value="PAS"/>
</dbReference>
<evidence type="ECO:0000256" key="2">
    <source>
        <dbReference type="ARBA" id="ARBA00022643"/>
    </source>
</evidence>
<evidence type="ECO:0000259" key="6">
    <source>
        <dbReference type="PROSITE" id="PS50217"/>
    </source>
</evidence>
<feature type="domain" description="BZIP" evidence="6">
    <location>
        <begin position="301"/>
        <end position="345"/>
    </location>
</feature>
<feature type="region of interest" description="Disordered" evidence="4">
    <location>
        <begin position="33"/>
        <end position="55"/>
    </location>
</feature>
<dbReference type="AlphaFoldDB" id="A0A126WXM2"/>
<reference evidence="7" key="1">
    <citation type="journal article" date="2016" name="Proc. Natl. Acad. Sci. U.S.A.">
        <title>Functional and topological diversity of LOV domain photoreceptors.</title>
        <authorList>
            <person name="Glantz S.T."/>
            <person name="Carpenter E.J."/>
            <person name="Melkonian M."/>
            <person name="Gardner K.H."/>
            <person name="Boyden E.S."/>
            <person name="Wong G.K."/>
            <person name="Chow B.Y."/>
        </authorList>
    </citation>
    <scope>NUCLEOTIDE SEQUENCE</scope>
    <source>
        <strain evidence="7">FOMH_2006172</strain>
    </source>
</reference>
<keyword evidence="3" id="KW-0157">Chromophore</keyword>
<dbReference type="PROSITE" id="PS50112">
    <property type="entry name" value="PAS"/>
    <property type="match status" value="1"/>
</dbReference>
<dbReference type="GO" id="GO:0003700">
    <property type="term" value="F:DNA-binding transcription factor activity"/>
    <property type="evidence" value="ECO:0007669"/>
    <property type="project" value="InterPro"/>
</dbReference>
<feature type="compositionally biased region" description="Basic and acidic residues" evidence="4">
    <location>
        <begin position="532"/>
        <end position="548"/>
    </location>
</feature>
<feature type="domain" description="PAS" evidence="5">
    <location>
        <begin position="421"/>
        <end position="480"/>
    </location>
</feature>
<feature type="compositionally biased region" description="Basic and acidic residues" evidence="4">
    <location>
        <begin position="581"/>
        <end position="609"/>
    </location>
</feature>
<dbReference type="SUPFAM" id="SSF55785">
    <property type="entry name" value="PYP-like sensor domain (PAS domain)"/>
    <property type="match status" value="1"/>
</dbReference>
<dbReference type="InterPro" id="IPR035965">
    <property type="entry name" value="PAS-like_dom_sf"/>
</dbReference>
<feature type="compositionally biased region" description="Low complexity" evidence="4">
    <location>
        <begin position="42"/>
        <end position="55"/>
    </location>
</feature>
<dbReference type="Pfam" id="PF13426">
    <property type="entry name" value="PAS_9"/>
    <property type="match status" value="1"/>
</dbReference>
<dbReference type="EMBL" id="KU699036">
    <property type="protein sequence ID" value="AML77071.1"/>
    <property type="molecule type" value="mRNA"/>
</dbReference>
<organism evidence="7">
    <name type="scientific">Sargassum integerrimum</name>
    <dbReference type="NCBI Taxonomy" id="1159339"/>
    <lineage>
        <taxon>Eukaryota</taxon>
        <taxon>Sar</taxon>
        <taxon>Stramenopiles</taxon>
        <taxon>Ochrophyta</taxon>
        <taxon>PX clade</taxon>
        <taxon>Phaeophyceae</taxon>
        <taxon>Fucales</taxon>
        <taxon>Sargassaceae</taxon>
        <taxon>Sargassum</taxon>
    </lineage>
</organism>
<dbReference type="GO" id="GO:0005634">
    <property type="term" value="C:nucleus"/>
    <property type="evidence" value="ECO:0007669"/>
    <property type="project" value="TreeGrafter"/>
</dbReference>
<dbReference type="NCBIfam" id="TIGR00229">
    <property type="entry name" value="sensory_box"/>
    <property type="match status" value="1"/>
</dbReference>
<evidence type="ECO:0000256" key="4">
    <source>
        <dbReference type="SAM" id="MobiDB-lite"/>
    </source>
</evidence>
<name>A0A126WXM2_9PHAE</name>
<feature type="compositionally biased region" description="Gly residues" evidence="4">
    <location>
        <begin position="549"/>
        <end position="571"/>
    </location>
</feature>
<evidence type="ECO:0000259" key="5">
    <source>
        <dbReference type="PROSITE" id="PS50112"/>
    </source>
</evidence>
<feature type="compositionally biased region" description="Low complexity" evidence="4">
    <location>
        <begin position="179"/>
        <end position="193"/>
    </location>
</feature>
<dbReference type="CDD" id="cd00130">
    <property type="entry name" value="PAS"/>
    <property type="match status" value="1"/>
</dbReference>
<dbReference type="Gene3D" id="1.20.5.170">
    <property type="match status" value="1"/>
</dbReference>
<dbReference type="InterPro" id="IPR046347">
    <property type="entry name" value="bZIP_sf"/>
</dbReference>
<dbReference type="PANTHER" id="PTHR47429">
    <property type="entry name" value="PROTEIN TWIN LOV 1"/>
    <property type="match status" value="1"/>
</dbReference>
<dbReference type="SUPFAM" id="SSF57959">
    <property type="entry name" value="Leucine zipper domain"/>
    <property type="match status" value="1"/>
</dbReference>
<dbReference type="Pfam" id="PF07716">
    <property type="entry name" value="bZIP_2"/>
    <property type="match status" value="1"/>
</dbReference>
<evidence type="ECO:0000313" key="7">
    <source>
        <dbReference type="EMBL" id="AML77071.1"/>
    </source>
</evidence>
<evidence type="ECO:0000256" key="1">
    <source>
        <dbReference type="ARBA" id="ARBA00022630"/>
    </source>
</evidence>
<feature type="region of interest" description="Disordered" evidence="4">
    <location>
        <begin position="524"/>
        <end position="609"/>
    </location>
</feature>
<keyword evidence="1" id="KW-0285">Flavoprotein</keyword>
<accession>A0A126WXM2</accession>
<feature type="region of interest" description="Disordered" evidence="4">
    <location>
        <begin position="149"/>
        <end position="216"/>
    </location>
</feature>
<dbReference type="Gene3D" id="3.30.450.20">
    <property type="entry name" value="PAS domain"/>
    <property type="match status" value="1"/>
</dbReference>
<dbReference type="PANTHER" id="PTHR47429:SF2">
    <property type="entry name" value="PROTEIN TWIN LOV 1"/>
    <property type="match status" value="1"/>
</dbReference>
<keyword evidence="2" id="KW-0288">FMN</keyword>
<evidence type="ECO:0000256" key="3">
    <source>
        <dbReference type="ARBA" id="ARBA00022991"/>
    </source>
</evidence>
<protein>
    <submittedName>
        <fullName evidence="7">Putative LOV domain-containing protein</fullName>
    </submittedName>
</protein>
<sequence>MFKTTVSPEVVEGRGEPACSRARAMDTDIANSRVTSRGGRGQPQQQQNLQKAATQQPFGQLKFTTADGRGRQTPGAGDGAIAAAEIDNDFNILANFLSEEVQHYGLGVPPASNVFNPMTFPGVVGAGGLLGLNFANRLNSTVGWPMMTAQVPQQQQQQQQQQPSHQPQQPPPAMVSQVSHQAQQTPSSPQQQPLIVSPPASFFSAGGGGIPPQAQPLTFVSQPQRYISPVTMGLGNIGMPMPCLAPAAGIPSAEKLPAGPAMPGAPGVSMLAARAENMLAASRQETSKRRRDETRDQKKFTEQIVRRRERNRILAKQTRLRKKFFYQSLQKRLATLRAENKTLKSVLTERLGERAKQVVYDCTSELSRQVIAGTIETGEDEDAEIEGMGGEGGKGNGDAPTKILARPDFNLVKSLQLAQQIFVVTEPSLPDNPIVFASAGFLKLTGYKNEQVVGRNCRFLQGPDTDKQSVAIIRQAIKKGEDAHVNLINYKADGTPFWNNFFVAALRDENNRIMNYVGAQCPIPGPLPPFRRKTDASPDLVDDKRGGGGKDGGSSGGGSSGGGSGGGGGGDCLRQSGSKVDSQHEDTGNDGRGTEGGEASDVHAPPEEKDNIVGEVLGKVSDGCDHVGVDTSSVDRGDQSSGESVGEMIGGESREVRLLETPGVSVMTAAETEIQAAEAAGNSLQFLKPDKGKSFGSRAFAAQVETVV</sequence>
<feature type="region of interest" description="Disordered" evidence="4">
    <location>
        <begin position="1"/>
        <end position="20"/>
    </location>
</feature>
<proteinExistence type="evidence at transcript level"/>
<dbReference type="SUPFAM" id="SSF81995">
    <property type="entry name" value="beta-sandwich domain of Sec23/24"/>
    <property type="match status" value="1"/>
</dbReference>
<dbReference type="InterPro" id="IPR004827">
    <property type="entry name" value="bZIP"/>
</dbReference>
<dbReference type="PROSITE" id="PS50217">
    <property type="entry name" value="BZIP"/>
    <property type="match status" value="1"/>
</dbReference>
<dbReference type="CDD" id="cd14809">
    <property type="entry name" value="bZIP_AUREO-like"/>
    <property type="match status" value="1"/>
</dbReference>